<reference evidence="3 4" key="1">
    <citation type="submission" date="2019-06" db="EMBL/GenBank/DDBJ databases">
        <authorList>
            <person name="Lee I."/>
            <person name="Jang G.I."/>
            <person name="Hwang C.Y."/>
        </authorList>
    </citation>
    <scope>NUCLEOTIDE SEQUENCE [LARGE SCALE GENOMIC DNA]</scope>
    <source>
        <strain evidence="3 4">PAMC 28131</strain>
    </source>
</reference>
<evidence type="ECO:0000259" key="2">
    <source>
        <dbReference type="Pfam" id="PF10988"/>
    </source>
</evidence>
<sequence>MRTSFALILALAASAPAFAAERSFPVTDFSEIVLAGSTDVTVTTGGRASVVATGADADLDRMDIRVDGKRLLIGTKPGKWNWSSRDGVKVRVSVPALNAATISGSGDIDVDRVNGPFAGRISGSGEMDLHTVNAPTLSLSISGSGDISAAGRCGTGSLSVTGSGDIDASRLTCETLTATTTGSGDIDARATGTADLRVTGSGDITVAGGARCTSKATGSGTTRCS</sequence>
<comment type="caution">
    <text evidence="3">The sequence shown here is derived from an EMBL/GenBank/DDBJ whole genome shotgun (WGS) entry which is preliminary data.</text>
</comment>
<proteinExistence type="predicted"/>
<protein>
    <submittedName>
        <fullName evidence="3">DUF2807 domain-containing protein</fullName>
    </submittedName>
</protein>
<feature type="domain" description="Putative auto-transporter adhesin head GIN" evidence="2">
    <location>
        <begin position="28"/>
        <end position="209"/>
    </location>
</feature>
<dbReference type="Proteomes" id="UP000319897">
    <property type="component" value="Unassembled WGS sequence"/>
</dbReference>
<dbReference type="Gene3D" id="2.160.20.120">
    <property type="match status" value="1"/>
</dbReference>
<evidence type="ECO:0000313" key="3">
    <source>
        <dbReference type="EMBL" id="TPE62217.1"/>
    </source>
</evidence>
<keyword evidence="4" id="KW-1185">Reference proteome</keyword>
<name>A0A501XQ39_9SPHN</name>
<dbReference type="OrthoDB" id="7841570at2"/>
<dbReference type="InterPro" id="IPR021255">
    <property type="entry name" value="DUF2807"/>
</dbReference>
<evidence type="ECO:0000256" key="1">
    <source>
        <dbReference type="SAM" id="SignalP"/>
    </source>
</evidence>
<accession>A0A501XQ39</accession>
<dbReference type="EMBL" id="VFSU01000019">
    <property type="protein sequence ID" value="TPE62217.1"/>
    <property type="molecule type" value="Genomic_DNA"/>
</dbReference>
<evidence type="ECO:0000313" key="4">
    <source>
        <dbReference type="Proteomes" id="UP000319897"/>
    </source>
</evidence>
<gene>
    <name evidence="3" type="ORF">FJQ54_06720</name>
</gene>
<keyword evidence="1" id="KW-0732">Signal</keyword>
<feature type="signal peptide" evidence="1">
    <location>
        <begin position="1"/>
        <end position="19"/>
    </location>
</feature>
<dbReference type="Pfam" id="PF10988">
    <property type="entry name" value="DUF2807"/>
    <property type="match status" value="1"/>
</dbReference>
<feature type="chain" id="PRO_5021260553" evidence="1">
    <location>
        <begin position="20"/>
        <end position="225"/>
    </location>
</feature>
<organism evidence="3 4">
    <name type="scientific">Sandaracinobacter neustonicus</name>
    <dbReference type="NCBI Taxonomy" id="1715348"/>
    <lineage>
        <taxon>Bacteria</taxon>
        <taxon>Pseudomonadati</taxon>
        <taxon>Pseudomonadota</taxon>
        <taxon>Alphaproteobacteria</taxon>
        <taxon>Sphingomonadales</taxon>
        <taxon>Sphingosinicellaceae</taxon>
        <taxon>Sandaracinobacter</taxon>
    </lineage>
</organism>
<dbReference type="AlphaFoldDB" id="A0A501XQ39"/>